<dbReference type="AlphaFoldDB" id="A0ABD5Z329"/>
<dbReference type="RefSeq" id="WP_279529501.1">
    <property type="nucleotide sequence ID" value="NZ_CP122312.1"/>
</dbReference>
<gene>
    <name evidence="1" type="ORF">ACFQJ9_09130</name>
</gene>
<dbReference type="Proteomes" id="UP001596447">
    <property type="component" value="Unassembled WGS sequence"/>
</dbReference>
<dbReference type="InterPro" id="IPR023214">
    <property type="entry name" value="HAD_sf"/>
</dbReference>
<dbReference type="EMBL" id="JBHTAR010000011">
    <property type="protein sequence ID" value="MFC7199571.1"/>
    <property type="molecule type" value="Genomic_DNA"/>
</dbReference>
<accession>A0ABD5Z329</accession>
<evidence type="ECO:0008006" key="3">
    <source>
        <dbReference type="Google" id="ProtNLM"/>
    </source>
</evidence>
<sequence length="128" mass="14610">MTIIAVDFDETLTRDSGDPYKAGGEQPDEAMVEYVRRLKEDEQYDIVVWTARPWKHAGHIAGLLTMWGVPYNGLKCEKGGAHVYLDDKAVNHTRDGWEDRVTALADYDNHDPSQRVLEEYEERGDVEA</sequence>
<dbReference type="SUPFAM" id="SSF56784">
    <property type="entry name" value="HAD-like"/>
    <property type="match status" value="1"/>
</dbReference>
<evidence type="ECO:0000313" key="2">
    <source>
        <dbReference type="Proteomes" id="UP001596447"/>
    </source>
</evidence>
<reference evidence="1 2" key="1">
    <citation type="journal article" date="2019" name="Int. J. Syst. Evol. Microbiol.">
        <title>The Global Catalogue of Microorganisms (GCM) 10K type strain sequencing project: providing services to taxonomists for standard genome sequencing and annotation.</title>
        <authorList>
            <consortium name="The Broad Institute Genomics Platform"/>
            <consortium name="The Broad Institute Genome Sequencing Center for Infectious Disease"/>
            <person name="Wu L."/>
            <person name="Ma J."/>
        </authorList>
    </citation>
    <scope>NUCLEOTIDE SEQUENCE [LARGE SCALE GENOMIC DNA]</scope>
    <source>
        <strain evidence="1 2">XZGYJ-43</strain>
    </source>
</reference>
<dbReference type="Gene3D" id="3.40.50.1000">
    <property type="entry name" value="HAD superfamily/HAD-like"/>
    <property type="match status" value="1"/>
</dbReference>
<proteinExistence type="predicted"/>
<keyword evidence="2" id="KW-1185">Reference proteome</keyword>
<protein>
    <recommendedName>
        <fullName evidence="3">Capsule biosynthesis phosphatase</fullName>
    </recommendedName>
</protein>
<dbReference type="InterPro" id="IPR036412">
    <property type="entry name" value="HAD-like_sf"/>
</dbReference>
<name>A0ABD5Z329_9EURY</name>
<evidence type="ECO:0000313" key="1">
    <source>
        <dbReference type="EMBL" id="MFC7199571.1"/>
    </source>
</evidence>
<comment type="caution">
    <text evidence="1">The sequence shown here is derived from an EMBL/GenBank/DDBJ whole genome shotgun (WGS) entry which is preliminary data.</text>
</comment>
<organism evidence="1 2">
    <name type="scientific">Halospeciosus flavus</name>
    <dbReference type="NCBI Taxonomy" id="3032283"/>
    <lineage>
        <taxon>Archaea</taxon>
        <taxon>Methanobacteriati</taxon>
        <taxon>Methanobacteriota</taxon>
        <taxon>Stenosarchaea group</taxon>
        <taxon>Halobacteria</taxon>
        <taxon>Halobacteriales</taxon>
        <taxon>Halobacteriaceae</taxon>
        <taxon>Halospeciosus</taxon>
    </lineage>
</organism>